<dbReference type="PROSITE" id="PS50157">
    <property type="entry name" value="ZINC_FINGER_C2H2_2"/>
    <property type="match status" value="1"/>
</dbReference>
<keyword evidence="1" id="KW-0863">Zinc-finger</keyword>
<feature type="compositionally biased region" description="Polar residues" evidence="2">
    <location>
        <begin position="70"/>
        <end position="81"/>
    </location>
</feature>
<protein>
    <recommendedName>
        <fullName evidence="3">C2H2-type domain-containing protein</fullName>
    </recommendedName>
</protein>
<accession>A0AAD4M734</accession>
<feature type="region of interest" description="Disordered" evidence="2">
    <location>
        <begin position="119"/>
        <end position="152"/>
    </location>
</feature>
<keyword evidence="1" id="KW-0862">Zinc</keyword>
<dbReference type="EMBL" id="WTXG01000009">
    <property type="protein sequence ID" value="KAI0303277.1"/>
    <property type="molecule type" value="Genomic_DNA"/>
</dbReference>
<sequence>MICLQRAIFDPCLAFRFCLKVLIPTGTGSRSSSGDDPYPELLQKVTYWPLDYHGSRPQSPSLDSKPISGSYISPSNSTLQSPGVKVENALSGPFSYQHYQPKGVFFPLNPPPFYPFDGHDTLFPGTLDHSSESQSSGSYQDESIPATPQQSSPLLGIDPSCFPFPKEYHQIFSVAPHLTLLTTSYPFPPSHLEPALTQKDINFLSGEVQEHSSPGQPLGTYLDHGHEDATSRVHGDAPLSSSLYTVDQYEETTPPKFIPTAPNQGVEKGQLPNSKWCPDCGAYFSQKQGLKRHRKDIHSAWNVCPHCFEFEWSQGRKYMFEKHLLDVHHIGDRRRARNPRRQGARRAKAPLHLPPSL</sequence>
<name>A0AAD4M734_9AGAM</name>
<dbReference type="GO" id="GO:0008270">
    <property type="term" value="F:zinc ion binding"/>
    <property type="evidence" value="ECO:0007669"/>
    <property type="project" value="UniProtKB-KW"/>
</dbReference>
<evidence type="ECO:0000256" key="1">
    <source>
        <dbReference type="PROSITE-ProRule" id="PRU00042"/>
    </source>
</evidence>
<proteinExistence type="predicted"/>
<keyword evidence="5" id="KW-1185">Reference proteome</keyword>
<dbReference type="AlphaFoldDB" id="A0AAD4M734"/>
<reference evidence="4" key="1">
    <citation type="journal article" date="2022" name="New Phytol.">
        <title>Evolutionary transition to the ectomycorrhizal habit in the genomes of a hyperdiverse lineage of mushroom-forming fungi.</title>
        <authorList>
            <person name="Looney B."/>
            <person name="Miyauchi S."/>
            <person name="Morin E."/>
            <person name="Drula E."/>
            <person name="Courty P.E."/>
            <person name="Kohler A."/>
            <person name="Kuo A."/>
            <person name="LaButti K."/>
            <person name="Pangilinan J."/>
            <person name="Lipzen A."/>
            <person name="Riley R."/>
            <person name="Andreopoulos W."/>
            <person name="He G."/>
            <person name="Johnson J."/>
            <person name="Nolan M."/>
            <person name="Tritt A."/>
            <person name="Barry K.W."/>
            <person name="Grigoriev I.V."/>
            <person name="Nagy L.G."/>
            <person name="Hibbett D."/>
            <person name="Henrissat B."/>
            <person name="Matheny P.B."/>
            <person name="Labbe J."/>
            <person name="Martin F.M."/>
        </authorList>
    </citation>
    <scope>NUCLEOTIDE SEQUENCE</scope>
    <source>
        <strain evidence="4">BPL690</strain>
    </source>
</reference>
<keyword evidence="1" id="KW-0479">Metal-binding</keyword>
<feature type="region of interest" description="Disordered" evidence="2">
    <location>
        <begin position="332"/>
        <end position="357"/>
    </location>
</feature>
<comment type="caution">
    <text evidence="4">The sequence shown here is derived from an EMBL/GenBank/DDBJ whole genome shotgun (WGS) entry which is preliminary data.</text>
</comment>
<dbReference type="InterPro" id="IPR013087">
    <property type="entry name" value="Znf_C2H2_type"/>
</dbReference>
<dbReference type="PROSITE" id="PS00028">
    <property type="entry name" value="ZINC_FINGER_C2H2_1"/>
    <property type="match status" value="1"/>
</dbReference>
<gene>
    <name evidence="4" type="ORF">B0F90DRAFT_1895200</name>
</gene>
<feature type="compositionally biased region" description="Basic residues" evidence="2">
    <location>
        <begin position="332"/>
        <end position="349"/>
    </location>
</feature>
<evidence type="ECO:0000259" key="3">
    <source>
        <dbReference type="PROSITE" id="PS50157"/>
    </source>
</evidence>
<feature type="compositionally biased region" description="Low complexity" evidence="2">
    <location>
        <begin position="132"/>
        <end position="143"/>
    </location>
</feature>
<organism evidence="4 5">
    <name type="scientific">Multifurca ochricompacta</name>
    <dbReference type="NCBI Taxonomy" id="376703"/>
    <lineage>
        <taxon>Eukaryota</taxon>
        <taxon>Fungi</taxon>
        <taxon>Dikarya</taxon>
        <taxon>Basidiomycota</taxon>
        <taxon>Agaricomycotina</taxon>
        <taxon>Agaricomycetes</taxon>
        <taxon>Russulales</taxon>
        <taxon>Russulaceae</taxon>
        <taxon>Multifurca</taxon>
    </lineage>
</organism>
<evidence type="ECO:0000256" key="2">
    <source>
        <dbReference type="SAM" id="MobiDB-lite"/>
    </source>
</evidence>
<dbReference type="Proteomes" id="UP001203297">
    <property type="component" value="Unassembled WGS sequence"/>
</dbReference>
<evidence type="ECO:0000313" key="4">
    <source>
        <dbReference type="EMBL" id="KAI0303277.1"/>
    </source>
</evidence>
<feature type="domain" description="C2H2-type" evidence="3">
    <location>
        <begin position="275"/>
        <end position="299"/>
    </location>
</feature>
<evidence type="ECO:0000313" key="5">
    <source>
        <dbReference type="Proteomes" id="UP001203297"/>
    </source>
</evidence>
<feature type="region of interest" description="Disordered" evidence="2">
    <location>
        <begin position="56"/>
        <end position="83"/>
    </location>
</feature>